<protein>
    <submittedName>
        <fullName evidence="2">Uncharacterized protein</fullName>
    </submittedName>
</protein>
<feature type="region of interest" description="Disordered" evidence="1">
    <location>
        <begin position="85"/>
        <end position="113"/>
    </location>
</feature>
<proteinExistence type="predicted"/>
<dbReference type="AlphaFoldDB" id="A0A4Y2FKG8"/>
<gene>
    <name evidence="2" type="ORF">AVEN_180967_1</name>
</gene>
<name>A0A4Y2FKG8_ARAVE</name>
<evidence type="ECO:0000256" key="1">
    <source>
        <dbReference type="SAM" id="MobiDB-lite"/>
    </source>
</evidence>
<comment type="caution">
    <text evidence="2">The sequence shown here is derived from an EMBL/GenBank/DDBJ whole genome shotgun (WGS) entry which is preliminary data.</text>
</comment>
<sequence>MLVDQIKKRSSTDFKEHFMDRWTTIISPTDMVGEIKCELDHIKTKAAGATNDPGRYVLGNKTAQLLYGKQFLNLEKINAIMTLSQAKRSSEEDRNKEAQMEQTEEMTHFEIDEEILPQGDEEYKEIKKLIEVNSKEFIESQHESRDLAPLLGEAKNENSSKRND</sequence>
<feature type="compositionally biased region" description="Basic and acidic residues" evidence="1">
    <location>
        <begin position="154"/>
        <end position="164"/>
    </location>
</feature>
<reference evidence="2 3" key="1">
    <citation type="journal article" date="2019" name="Sci. Rep.">
        <title>Orb-weaving spider Araneus ventricosus genome elucidates the spidroin gene catalogue.</title>
        <authorList>
            <person name="Kono N."/>
            <person name="Nakamura H."/>
            <person name="Ohtoshi R."/>
            <person name="Moran D.A.P."/>
            <person name="Shinohara A."/>
            <person name="Yoshida Y."/>
            <person name="Fujiwara M."/>
            <person name="Mori M."/>
            <person name="Tomita M."/>
            <person name="Arakawa K."/>
        </authorList>
    </citation>
    <scope>NUCLEOTIDE SEQUENCE [LARGE SCALE GENOMIC DNA]</scope>
</reference>
<feature type="region of interest" description="Disordered" evidence="1">
    <location>
        <begin position="138"/>
        <end position="164"/>
    </location>
</feature>
<feature type="compositionally biased region" description="Basic and acidic residues" evidence="1">
    <location>
        <begin position="88"/>
        <end position="110"/>
    </location>
</feature>
<keyword evidence="3" id="KW-1185">Reference proteome</keyword>
<evidence type="ECO:0000313" key="2">
    <source>
        <dbReference type="EMBL" id="GBM41066.1"/>
    </source>
</evidence>
<organism evidence="2 3">
    <name type="scientific">Araneus ventricosus</name>
    <name type="common">Orbweaver spider</name>
    <name type="synonym">Epeira ventricosa</name>
    <dbReference type="NCBI Taxonomy" id="182803"/>
    <lineage>
        <taxon>Eukaryota</taxon>
        <taxon>Metazoa</taxon>
        <taxon>Ecdysozoa</taxon>
        <taxon>Arthropoda</taxon>
        <taxon>Chelicerata</taxon>
        <taxon>Arachnida</taxon>
        <taxon>Araneae</taxon>
        <taxon>Araneomorphae</taxon>
        <taxon>Entelegynae</taxon>
        <taxon>Araneoidea</taxon>
        <taxon>Araneidae</taxon>
        <taxon>Araneus</taxon>
    </lineage>
</organism>
<dbReference type="OrthoDB" id="6515636at2759"/>
<accession>A0A4Y2FKG8</accession>
<dbReference type="Proteomes" id="UP000499080">
    <property type="component" value="Unassembled WGS sequence"/>
</dbReference>
<evidence type="ECO:0000313" key="3">
    <source>
        <dbReference type="Proteomes" id="UP000499080"/>
    </source>
</evidence>
<dbReference type="EMBL" id="BGPR01000950">
    <property type="protein sequence ID" value="GBM41066.1"/>
    <property type="molecule type" value="Genomic_DNA"/>
</dbReference>